<dbReference type="EMBL" id="BART01041266">
    <property type="protein sequence ID" value="GAH24449.1"/>
    <property type="molecule type" value="Genomic_DNA"/>
</dbReference>
<sequence>MGKIKSYKMAESLGWTKQKEESFAKYTPVSFLLKISAIIIMFYLTTKYLGVNEYG</sequence>
<keyword evidence="1" id="KW-0812">Transmembrane</keyword>
<gene>
    <name evidence="2" type="ORF">S01H4_66541</name>
</gene>
<feature type="non-terminal residue" evidence="2">
    <location>
        <position position="55"/>
    </location>
</feature>
<feature type="transmembrane region" description="Helical" evidence="1">
    <location>
        <begin position="26"/>
        <end position="45"/>
    </location>
</feature>
<proteinExistence type="predicted"/>
<name>X1F509_9ZZZZ</name>
<organism evidence="2">
    <name type="scientific">marine sediment metagenome</name>
    <dbReference type="NCBI Taxonomy" id="412755"/>
    <lineage>
        <taxon>unclassified sequences</taxon>
        <taxon>metagenomes</taxon>
        <taxon>ecological metagenomes</taxon>
    </lineage>
</organism>
<evidence type="ECO:0000313" key="2">
    <source>
        <dbReference type="EMBL" id="GAH24449.1"/>
    </source>
</evidence>
<dbReference type="AlphaFoldDB" id="X1F509"/>
<comment type="caution">
    <text evidence="2">The sequence shown here is derived from an EMBL/GenBank/DDBJ whole genome shotgun (WGS) entry which is preliminary data.</text>
</comment>
<keyword evidence="1" id="KW-1133">Transmembrane helix</keyword>
<accession>X1F509</accession>
<keyword evidence="1" id="KW-0472">Membrane</keyword>
<evidence type="ECO:0000256" key="1">
    <source>
        <dbReference type="SAM" id="Phobius"/>
    </source>
</evidence>
<protein>
    <submittedName>
        <fullName evidence="2">Uncharacterized protein</fullName>
    </submittedName>
</protein>
<reference evidence="2" key="1">
    <citation type="journal article" date="2014" name="Front. Microbiol.">
        <title>High frequency of phylogenetically diverse reductive dehalogenase-homologous genes in deep subseafloor sedimentary metagenomes.</title>
        <authorList>
            <person name="Kawai M."/>
            <person name="Futagami T."/>
            <person name="Toyoda A."/>
            <person name="Takaki Y."/>
            <person name="Nishi S."/>
            <person name="Hori S."/>
            <person name="Arai W."/>
            <person name="Tsubouchi T."/>
            <person name="Morono Y."/>
            <person name="Uchiyama I."/>
            <person name="Ito T."/>
            <person name="Fujiyama A."/>
            <person name="Inagaki F."/>
            <person name="Takami H."/>
        </authorList>
    </citation>
    <scope>NUCLEOTIDE SEQUENCE</scope>
    <source>
        <strain evidence="2">Expedition CK06-06</strain>
    </source>
</reference>